<dbReference type="EC" id="3.4.21.-" evidence="7"/>
<evidence type="ECO:0000256" key="1">
    <source>
        <dbReference type="ARBA" id="ARBA00022670"/>
    </source>
</evidence>
<feature type="domain" description="Peptidase S1" evidence="6">
    <location>
        <begin position="1"/>
        <end position="146"/>
    </location>
</feature>
<keyword evidence="1" id="KW-0645">Protease</keyword>
<dbReference type="GO" id="GO:0004252">
    <property type="term" value="F:serine-type endopeptidase activity"/>
    <property type="evidence" value="ECO:0007669"/>
    <property type="project" value="InterPro"/>
</dbReference>
<dbReference type="PANTHER" id="PTHR24264:SF83">
    <property type="entry name" value="COMPLEMENT FACTOR I"/>
    <property type="match status" value="1"/>
</dbReference>
<dbReference type="GO" id="GO:0005615">
    <property type="term" value="C:extracellular space"/>
    <property type="evidence" value="ECO:0007669"/>
    <property type="project" value="TreeGrafter"/>
</dbReference>
<evidence type="ECO:0000256" key="2">
    <source>
        <dbReference type="ARBA" id="ARBA00022801"/>
    </source>
</evidence>
<dbReference type="MEROPS" id="S01.A53"/>
<keyword evidence="3" id="KW-0720">Serine protease</keyword>
<dbReference type="CDD" id="cd00190">
    <property type="entry name" value="Tryp_SPc"/>
    <property type="match status" value="1"/>
</dbReference>
<comment type="similarity">
    <text evidence="5">Belongs to the peptidase S1 family. CLIP subfamily.</text>
</comment>
<sequence>MTLDNDIAIVEFIPVPLGRNLKAAILPPQDAELSPGTVCTVVGWGRTSYEGQRSPILQQVDVPITSRKECQKNLFHIITPNMLCAGGIEGKDACLGDSGGSLLVRVENHYVSCGVVSFGKNCALPNISGIYTDLSRYTDWIYEKTRNAGCRPRIFDKENYPH</sequence>
<dbReference type="PROSITE" id="PS00135">
    <property type="entry name" value="TRYPSIN_SER"/>
    <property type="match status" value="1"/>
</dbReference>
<dbReference type="Gene3D" id="2.40.10.10">
    <property type="entry name" value="Trypsin-like serine proteases"/>
    <property type="match status" value="1"/>
</dbReference>
<dbReference type="FunFam" id="2.40.10.10:FF:000002">
    <property type="entry name" value="Transmembrane protease serine"/>
    <property type="match status" value="1"/>
</dbReference>
<dbReference type="PROSITE" id="PS50240">
    <property type="entry name" value="TRYPSIN_DOM"/>
    <property type="match status" value="1"/>
</dbReference>
<keyword evidence="4" id="KW-1015">Disulfide bond</keyword>
<dbReference type="AlphaFoldDB" id="F1CIW1"/>
<dbReference type="PANTHER" id="PTHR24264">
    <property type="entry name" value="TRYPSIN-RELATED"/>
    <property type="match status" value="1"/>
</dbReference>
<dbReference type="EMBL" id="HQ288067">
    <property type="protein sequence ID" value="ADY39492.1"/>
    <property type="molecule type" value="mRNA"/>
</dbReference>
<dbReference type="InterPro" id="IPR033116">
    <property type="entry name" value="TRYPSIN_SER"/>
</dbReference>
<dbReference type="InterPro" id="IPR050127">
    <property type="entry name" value="Serine_Proteases_S1"/>
</dbReference>
<evidence type="ECO:0000313" key="7">
    <source>
        <dbReference type="EMBL" id="ADY39492.1"/>
    </source>
</evidence>
<evidence type="ECO:0000256" key="5">
    <source>
        <dbReference type="ARBA" id="ARBA00024195"/>
    </source>
</evidence>
<dbReference type="InterPro" id="IPR043504">
    <property type="entry name" value="Peptidase_S1_PA_chymotrypsin"/>
</dbReference>
<dbReference type="Pfam" id="PF00089">
    <property type="entry name" value="Trypsin"/>
    <property type="match status" value="1"/>
</dbReference>
<evidence type="ECO:0000256" key="4">
    <source>
        <dbReference type="ARBA" id="ARBA00023157"/>
    </source>
</evidence>
<reference evidence="7" key="1">
    <citation type="journal article" date="2011" name="Toxicon">
        <title>The tale of a resting gland: transcriptome of a replete venom gland from the scorpion Hottentotta judaicus.</title>
        <authorList>
            <person name="Morgenstern D."/>
            <person name="Rohde B.H."/>
            <person name="King G.F."/>
            <person name="Tal T."/>
            <person name="Sher D."/>
            <person name="Zlotkin E."/>
        </authorList>
    </citation>
    <scope>NUCLEOTIDE SEQUENCE</scope>
    <source>
        <tissue evidence="7">Telson</tissue>
    </source>
</reference>
<accession>F1CIW1</accession>
<evidence type="ECO:0000259" key="6">
    <source>
        <dbReference type="PROSITE" id="PS50240"/>
    </source>
</evidence>
<organism evidence="7">
    <name type="scientific">Hottentotta judaicus</name>
    <name type="common">Black scorpion</name>
    <name type="synonym">Buthotus judaicus</name>
    <dbReference type="NCBI Taxonomy" id="6863"/>
    <lineage>
        <taxon>Eukaryota</taxon>
        <taxon>Metazoa</taxon>
        <taxon>Ecdysozoa</taxon>
        <taxon>Arthropoda</taxon>
        <taxon>Chelicerata</taxon>
        <taxon>Arachnida</taxon>
        <taxon>Scorpiones</taxon>
        <taxon>Buthida</taxon>
        <taxon>Buthoidea</taxon>
        <taxon>Buthidae</taxon>
        <taxon>Hottentotta</taxon>
    </lineage>
</organism>
<dbReference type="InterPro" id="IPR009003">
    <property type="entry name" value="Peptidase_S1_PA"/>
</dbReference>
<dbReference type="SMART" id="SM00020">
    <property type="entry name" value="Tryp_SPc"/>
    <property type="match status" value="1"/>
</dbReference>
<proteinExistence type="evidence at transcript level"/>
<evidence type="ECO:0000256" key="3">
    <source>
        <dbReference type="ARBA" id="ARBA00022825"/>
    </source>
</evidence>
<dbReference type="SUPFAM" id="SSF50494">
    <property type="entry name" value="Trypsin-like serine proteases"/>
    <property type="match status" value="1"/>
</dbReference>
<keyword evidence="2 7" id="KW-0378">Hydrolase</keyword>
<protein>
    <submittedName>
        <fullName evidence="7">Putative trypsin/chemotrypsin-like S1/S6 peptidase</fullName>
        <ecNumber evidence="7">3.4.21.-</ecNumber>
    </submittedName>
</protein>
<name>F1CIW1_HOTJU</name>
<dbReference type="InterPro" id="IPR001254">
    <property type="entry name" value="Trypsin_dom"/>
</dbReference>
<dbReference type="GO" id="GO:0006508">
    <property type="term" value="P:proteolysis"/>
    <property type="evidence" value="ECO:0007669"/>
    <property type="project" value="UniProtKB-KW"/>
</dbReference>